<dbReference type="InterPro" id="IPR009057">
    <property type="entry name" value="Homeodomain-like_sf"/>
</dbReference>
<dbReference type="PANTHER" id="PTHR43479:SF12">
    <property type="entry name" value="TRANSCRIPTIONAL REGULATORY PROTEIN"/>
    <property type="match status" value="1"/>
</dbReference>
<comment type="caution">
    <text evidence="4">The sequence shown here is derived from an EMBL/GenBank/DDBJ whole genome shotgun (WGS) entry which is preliminary data.</text>
</comment>
<keyword evidence="1 2" id="KW-0238">DNA-binding</keyword>
<dbReference type="InterPro" id="IPR001647">
    <property type="entry name" value="HTH_TetR"/>
</dbReference>
<accession>A0ABP7ND76</accession>
<organism evidence="4 5">
    <name type="scientific">Litoribacillus peritrichatus</name>
    <dbReference type="NCBI Taxonomy" id="718191"/>
    <lineage>
        <taxon>Bacteria</taxon>
        <taxon>Pseudomonadati</taxon>
        <taxon>Pseudomonadota</taxon>
        <taxon>Gammaproteobacteria</taxon>
        <taxon>Oceanospirillales</taxon>
        <taxon>Oceanospirillaceae</taxon>
        <taxon>Litoribacillus</taxon>
    </lineage>
</organism>
<evidence type="ECO:0000259" key="3">
    <source>
        <dbReference type="PROSITE" id="PS50977"/>
    </source>
</evidence>
<dbReference type="PROSITE" id="PS50977">
    <property type="entry name" value="HTH_TETR_2"/>
    <property type="match status" value="1"/>
</dbReference>
<proteinExistence type="predicted"/>
<gene>
    <name evidence="4" type="ORF">GCM10022277_44000</name>
</gene>
<feature type="DNA-binding region" description="H-T-H motif" evidence="2">
    <location>
        <begin position="29"/>
        <end position="48"/>
    </location>
</feature>
<dbReference type="PRINTS" id="PR00455">
    <property type="entry name" value="HTHTETR"/>
</dbReference>
<dbReference type="InterPro" id="IPR050624">
    <property type="entry name" value="HTH-type_Tx_Regulator"/>
</dbReference>
<evidence type="ECO:0000256" key="1">
    <source>
        <dbReference type="ARBA" id="ARBA00023125"/>
    </source>
</evidence>
<sequence>MKRTWMNTKERILEAALVLFNDRGERNVTTNHIASHLGISPGNLYYHFRNKSEIVFEIYQEYERLVDQTLQVPKDHELTIEDKAHYLEAIFEGMWVFRFLHRDLAYFLESDERLRDRYAEFSRRCLENVGAIYQGLRKADLIAITDEEITALAINSWLVATSWATYLRTAVYDSNLEDQITRDRLRKGIYQVFALERPYLKEHIKDEVERVQLSFLEQ</sequence>
<dbReference type="Proteomes" id="UP001501565">
    <property type="component" value="Unassembled WGS sequence"/>
</dbReference>
<dbReference type="Gene3D" id="1.10.357.10">
    <property type="entry name" value="Tetracycline Repressor, domain 2"/>
    <property type="match status" value="1"/>
</dbReference>
<protein>
    <submittedName>
        <fullName evidence="4">TetR/AcrR family transcriptional regulator</fullName>
    </submittedName>
</protein>
<feature type="domain" description="HTH tetR-type" evidence="3">
    <location>
        <begin position="6"/>
        <end position="66"/>
    </location>
</feature>
<dbReference type="InterPro" id="IPR025722">
    <property type="entry name" value="TetR"/>
</dbReference>
<evidence type="ECO:0000313" key="4">
    <source>
        <dbReference type="EMBL" id="GAA3943410.1"/>
    </source>
</evidence>
<dbReference type="EMBL" id="BAABBN010000017">
    <property type="protein sequence ID" value="GAA3943410.1"/>
    <property type="molecule type" value="Genomic_DNA"/>
</dbReference>
<evidence type="ECO:0000313" key="5">
    <source>
        <dbReference type="Proteomes" id="UP001501565"/>
    </source>
</evidence>
<dbReference type="Pfam" id="PF00440">
    <property type="entry name" value="TetR_N"/>
    <property type="match status" value="1"/>
</dbReference>
<dbReference type="PANTHER" id="PTHR43479">
    <property type="entry name" value="ACREF/ENVCD OPERON REPRESSOR-RELATED"/>
    <property type="match status" value="1"/>
</dbReference>
<dbReference type="SUPFAM" id="SSF46689">
    <property type="entry name" value="Homeodomain-like"/>
    <property type="match status" value="1"/>
</dbReference>
<reference evidence="5" key="1">
    <citation type="journal article" date="2019" name="Int. J. Syst. Evol. Microbiol.">
        <title>The Global Catalogue of Microorganisms (GCM) 10K type strain sequencing project: providing services to taxonomists for standard genome sequencing and annotation.</title>
        <authorList>
            <consortium name="The Broad Institute Genomics Platform"/>
            <consortium name="The Broad Institute Genome Sequencing Center for Infectious Disease"/>
            <person name="Wu L."/>
            <person name="Ma J."/>
        </authorList>
    </citation>
    <scope>NUCLEOTIDE SEQUENCE [LARGE SCALE GENOMIC DNA]</scope>
    <source>
        <strain evidence="5">JCM 17551</strain>
    </source>
</reference>
<evidence type="ECO:0000256" key="2">
    <source>
        <dbReference type="PROSITE-ProRule" id="PRU00335"/>
    </source>
</evidence>
<keyword evidence="5" id="KW-1185">Reference proteome</keyword>
<name>A0ABP7ND76_9GAMM</name>
<dbReference type="Pfam" id="PF13972">
    <property type="entry name" value="TetR"/>
    <property type="match status" value="1"/>
</dbReference>